<sequence>MKGSFRREQKIWQLLNIVISLLPIFGKSFKRYFSPSTTFLVSADWSSNRKNIIPRAAKKAIRVSILGFSGVWVLGKSG</sequence>
<keyword evidence="3" id="KW-1185">Reference proteome</keyword>
<dbReference type="KEGG" id="mkc:kam1_158"/>
<dbReference type="AlphaFoldDB" id="A0A0C1RSK3"/>
<protein>
    <submittedName>
        <fullName evidence="2">Uncharacterized protein</fullName>
    </submittedName>
</protein>
<organism evidence="2 4">
    <name type="scientific">Methylacidiphilum kamchatkense Kam1</name>
    <dbReference type="NCBI Taxonomy" id="1202785"/>
    <lineage>
        <taxon>Bacteria</taxon>
        <taxon>Pseudomonadati</taxon>
        <taxon>Verrucomicrobiota</taxon>
        <taxon>Methylacidiphilae</taxon>
        <taxon>Methylacidiphilales</taxon>
        <taxon>Methylacidiphilaceae</taxon>
        <taxon>Methylacidiphilum (ex Ratnadevi et al. 2023)</taxon>
    </lineage>
</organism>
<reference evidence="1 3" key="1">
    <citation type="submission" date="2014-08" db="EMBL/GenBank/DDBJ databases">
        <title>Methylacidiphilum kamchatkense strain Kam1 draft genome sequence.</title>
        <authorList>
            <person name="Birkeland N.-K."/>
            <person name="Erikstad H.A."/>
        </authorList>
    </citation>
    <scope>NUCLEOTIDE SEQUENCE [LARGE SCALE GENOMIC DNA]</scope>
    <source>
        <strain evidence="1 3">Kam1</strain>
    </source>
</reference>
<accession>A0A0C1RSK3</accession>
<evidence type="ECO:0000313" key="3">
    <source>
        <dbReference type="Proteomes" id="UP000031594"/>
    </source>
</evidence>
<reference evidence="4" key="3">
    <citation type="submission" date="2019-03" db="EMBL/GenBank/DDBJ databases">
        <title>Complete genome of Methylacidiphilum kamchatkense Kam1.</title>
        <authorList>
            <person name="Kruse T."/>
            <person name="Murarilal Ratnadevi C."/>
            <person name="Erikstad H.-A."/>
            <person name="Birkeland N.-K."/>
        </authorList>
    </citation>
    <scope>NUCLEOTIDE SEQUENCE [LARGE SCALE GENOMIC DNA]</scope>
    <source>
        <strain evidence="4">kam1</strain>
    </source>
</reference>
<name>A0A0C1RSK3_9BACT</name>
<dbReference type="OrthoDB" id="9925296at2"/>
<evidence type="ECO:0000313" key="4">
    <source>
        <dbReference type="Proteomes" id="UP000315925"/>
    </source>
</evidence>
<proteinExistence type="predicted"/>
<dbReference type="Proteomes" id="UP000031594">
    <property type="component" value="Unassembled WGS sequence"/>
</dbReference>
<dbReference type="RefSeq" id="WP_039722164.1">
    <property type="nucleotide sequence ID" value="NZ_CP037899.1"/>
</dbReference>
<dbReference type="Proteomes" id="UP000315925">
    <property type="component" value="Chromosome"/>
</dbReference>
<gene>
    <name evidence="1" type="ORF">A946_10740</name>
    <name evidence="2" type="ORF">kam1_158</name>
</gene>
<dbReference type="EMBL" id="JQNX01000009">
    <property type="protein sequence ID" value="KIE57911.1"/>
    <property type="molecule type" value="Genomic_DNA"/>
</dbReference>
<dbReference type="EMBL" id="CP037899">
    <property type="protein sequence ID" value="QDQ41415.1"/>
    <property type="molecule type" value="Genomic_DNA"/>
</dbReference>
<reference evidence="2" key="2">
    <citation type="journal article" date="2019" name="BMC Genomics">
        <title>Complete genome sequence analysis of the thermoacidophilic verrucomicrobial methanotroph 'Candidatus Methylacidiphilum kamchatkense' strain Kam1 and comparison with its closest relatives.</title>
        <authorList>
            <person name="Kruse T."/>
            <person name="Ratnadevi C.M."/>
            <person name="Erikstad H.A."/>
            <person name="Birkeland N.K."/>
        </authorList>
    </citation>
    <scope>NUCLEOTIDE SEQUENCE</scope>
    <source>
        <strain evidence="2">Kam1</strain>
    </source>
</reference>
<evidence type="ECO:0000313" key="1">
    <source>
        <dbReference type="EMBL" id="KIE57911.1"/>
    </source>
</evidence>
<dbReference type="STRING" id="1202785.A946_10740"/>
<evidence type="ECO:0000313" key="2">
    <source>
        <dbReference type="EMBL" id="QDQ41415.1"/>
    </source>
</evidence>